<dbReference type="GO" id="GO:0005739">
    <property type="term" value="C:mitochondrion"/>
    <property type="evidence" value="ECO:0007669"/>
    <property type="project" value="UniProtKB-SubCell"/>
</dbReference>
<dbReference type="STRING" id="2015173.A0A026W956"/>
<comment type="subcellular location">
    <subcellularLocation>
        <location evidence="1">Mitochondrion</location>
    </subcellularLocation>
</comment>
<dbReference type="GO" id="GO:1990904">
    <property type="term" value="C:ribonucleoprotein complex"/>
    <property type="evidence" value="ECO:0007669"/>
    <property type="project" value="UniProtKB-KW"/>
</dbReference>
<evidence type="ECO:0000256" key="9">
    <source>
        <dbReference type="ARBA" id="ARBA00023128"/>
    </source>
</evidence>
<proteinExistence type="inferred from homology"/>
<dbReference type="Proteomes" id="UP000053097">
    <property type="component" value="Unassembled WGS sequence"/>
</dbReference>
<evidence type="ECO:0000313" key="14">
    <source>
        <dbReference type="Proteomes" id="UP000053097"/>
    </source>
</evidence>
<evidence type="ECO:0000256" key="6">
    <source>
        <dbReference type="ARBA" id="ARBA00022884"/>
    </source>
</evidence>
<dbReference type="Gene3D" id="1.25.40.10">
    <property type="entry name" value="Tetratricopeptide repeat domain"/>
    <property type="match status" value="1"/>
</dbReference>
<dbReference type="InterPro" id="IPR055063">
    <property type="entry name" value="Rib_mS39_PPR"/>
</dbReference>
<dbReference type="EMBL" id="KK107323">
    <property type="protein sequence ID" value="EZA52602.1"/>
    <property type="molecule type" value="Genomic_DNA"/>
</dbReference>
<dbReference type="Proteomes" id="UP000279307">
    <property type="component" value="Chromosome 2"/>
</dbReference>
<dbReference type="InterPro" id="IPR037387">
    <property type="entry name" value="PTCD3"/>
</dbReference>
<reference evidence="12 14" key="1">
    <citation type="journal article" date="2014" name="Curr. Biol.">
        <title>The genome of the clonal raider ant Cerapachys biroi.</title>
        <authorList>
            <person name="Oxley P.R."/>
            <person name="Ji L."/>
            <person name="Fetter-Pruneda I."/>
            <person name="McKenzie S.K."/>
            <person name="Li C."/>
            <person name="Hu H."/>
            <person name="Zhang G."/>
            <person name="Kronauer D.J."/>
        </authorList>
    </citation>
    <scope>NUCLEOTIDE SEQUENCE [LARGE SCALE GENOMIC DNA]</scope>
</reference>
<dbReference type="Pfam" id="PF22330">
    <property type="entry name" value="Rib_mS39_PPR"/>
    <property type="match status" value="1"/>
</dbReference>
<keyword evidence="14" id="KW-1185">Reference proteome</keyword>
<protein>
    <recommendedName>
        <fullName evidence="11">Small ribosomal subunit protein mS39</fullName>
    </recommendedName>
</protein>
<keyword evidence="9" id="KW-0496">Mitochondrion</keyword>
<dbReference type="AlphaFoldDB" id="A0A026W956"/>
<dbReference type="GO" id="GO:0005840">
    <property type="term" value="C:ribosome"/>
    <property type="evidence" value="ECO:0007669"/>
    <property type="project" value="UniProtKB-KW"/>
</dbReference>
<evidence type="ECO:0000313" key="12">
    <source>
        <dbReference type="EMBL" id="EZA52602.1"/>
    </source>
</evidence>
<evidence type="ECO:0000256" key="4">
    <source>
        <dbReference type="ARBA" id="ARBA00022737"/>
    </source>
</evidence>
<keyword evidence="8" id="KW-0689">Ribosomal protein</keyword>
<name>A0A026W956_OOCBI</name>
<dbReference type="PANTHER" id="PTHR16276:SF1">
    <property type="entry name" value="SMALL RIBOSOMAL SUBUNIT PROTEIN MS39"/>
    <property type="match status" value="1"/>
</dbReference>
<dbReference type="Pfam" id="PF13812">
    <property type="entry name" value="PPR_3"/>
    <property type="match status" value="1"/>
</dbReference>
<dbReference type="InterPro" id="IPR002885">
    <property type="entry name" value="PPR_rpt"/>
</dbReference>
<evidence type="ECO:0000256" key="3">
    <source>
        <dbReference type="ARBA" id="ARBA00022730"/>
    </source>
</evidence>
<dbReference type="OrthoDB" id="185373at2759"/>
<keyword evidence="7" id="KW-0809">Transit peptide</keyword>
<evidence type="ECO:0000256" key="5">
    <source>
        <dbReference type="ARBA" id="ARBA00022845"/>
    </source>
</evidence>
<keyword evidence="10" id="KW-0687">Ribonucleoprotein</keyword>
<comment type="similarity">
    <text evidence="2">Belongs to the mitochondrion-specific ribosomal protein mS39 family.</text>
</comment>
<dbReference type="OMA" id="FMHQEAQ"/>
<gene>
    <name evidence="13" type="ORF">DMN91_001724</name>
    <name evidence="12" type="ORF">X777_08085</name>
</gene>
<reference evidence="13" key="3">
    <citation type="submission" date="2018-07" db="EMBL/GenBank/DDBJ databases">
        <authorList>
            <person name="Mckenzie S.K."/>
            <person name="Kronauer D.J.C."/>
        </authorList>
    </citation>
    <scope>NUCLEOTIDE SEQUENCE</scope>
    <source>
        <strain evidence="13">Clonal line C1</strain>
    </source>
</reference>
<accession>A0A026W956</accession>
<keyword evidence="3" id="KW-0699">rRNA-binding</keyword>
<dbReference type="EMBL" id="QOIP01000002">
    <property type="protein sequence ID" value="RLU25567.1"/>
    <property type="molecule type" value="Genomic_DNA"/>
</dbReference>
<reference evidence="13" key="2">
    <citation type="journal article" date="2018" name="Genome Res.">
        <title>The genomic architecture and molecular evolution of ant odorant receptors.</title>
        <authorList>
            <person name="McKenzie S.K."/>
            <person name="Kronauer D.J.C."/>
        </authorList>
    </citation>
    <scope>NUCLEOTIDE SEQUENCE [LARGE SCALE GENOMIC DNA]</scope>
    <source>
        <strain evidence="13">Clonal line C1</strain>
    </source>
</reference>
<dbReference type="GO" id="GO:0043024">
    <property type="term" value="F:ribosomal small subunit binding"/>
    <property type="evidence" value="ECO:0007669"/>
    <property type="project" value="InterPro"/>
</dbReference>
<evidence type="ECO:0000256" key="8">
    <source>
        <dbReference type="ARBA" id="ARBA00022980"/>
    </source>
</evidence>
<keyword evidence="4" id="KW-0677">Repeat</keyword>
<sequence>MNRLRISPRLCQDIIVRLQSTTSTSTSLSSDIHIPNKIERGPTDILKALESTISRDYTAPHYKFHDDPYLTPLSRVQNRTFALAKESGKKAAMWIREEHRALFQHKVADPEIEAFVPPPIYTEESKVTEETLLNEISNAHVSNSIMIYDLLKGEVSVSTKLALLELLCFYNNSEPINTELLETRWFQHSEKRVKRNTWISRPQIDTLFEFLKTQEPVVKAAAYNALICGLAKYFHMENAWYLYMESQKDNIILSVEGYNAIISIVPLLAEGNTKPMIMVTEVYRTMAKSGIVPNIHTFNAALSVVASLKDKRIALEFTRTIFADITKCDLKPSLTTYFYTLQILRALDDAAYGSFMKILRSLKEENLIIQDARDLNFFVCAMEMASKQFCNRNAGEMINELLLTGDNYKFIGDAYRENLYYRNYLELILAMEDLETFFKLYNKLVPHVTIPEPTVMKAILKALQLHPADTATQYIPKLWSHMVMFSQLDREELLEDILHLMSVHCKPASDSPLNAQYADNALTVWNHVQTRNAERIQHTTMSSKVVGNIVLLLLRADNFDKTIEIISSLIKSPHLIIGTLTTECINEIFELCLTQTHVPAIFALLDYVISSNLEGAGEMARKLHQTVPLTSNQQNILTTLVGNDVLQLQVSDKN</sequence>
<evidence type="ECO:0000256" key="2">
    <source>
        <dbReference type="ARBA" id="ARBA00008551"/>
    </source>
</evidence>
<keyword evidence="5" id="KW-0810">Translation regulation</keyword>
<dbReference type="GO" id="GO:0019843">
    <property type="term" value="F:rRNA binding"/>
    <property type="evidence" value="ECO:0007669"/>
    <property type="project" value="UniProtKB-KW"/>
</dbReference>
<evidence type="ECO:0000313" key="13">
    <source>
        <dbReference type="EMBL" id="RLU25567.1"/>
    </source>
</evidence>
<dbReference type="GO" id="GO:0032543">
    <property type="term" value="P:mitochondrial translation"/>
    <property type="evidence" value="ECO:0007669"/>
    <property type="project" value="InterPro"/>
</dbReference>
<evidence type="ECO:0000256" key="11">
    <source>
        <dbReference type="ARBA" id="ARBA00035134"/>
    </source>
</evidence>
<evidence type="ECO:0000256" key="7">
    <source>
        <dbReference type="ARBA" id="ARBA00022946"/>
    </source>
</evidence>
<dbReference type="GO" id="GO:0006417">
    <property type="term" value="P:regulation of translation"/>
    <property type="evidence" value="ECO:0007669"/>
    <property type="project" value="UniProtKB-KW"/>
</dbReference>
<evidence type="ECO:0000256" key="10">
    <source>
        <dbReference type="ARBA" id="ARBA00023274"/>
    </source>
</evidence>
<keyword evidence="6" id="KW-0694">RNA-binding</keyword>
<dbReference type="PANTHER" id="PTHR16276">
    <property type="entry name" value="PENTATRICOPEPTIDE REPEAT DOMAIN-CONTAINING PROTEIN 3"/>
    <property type="match status" value="1"/>
</dbReference>
<dbReference type="InterPro" id="IPR011990">
    <property type="entry name" value="TPR-like_helical_dom_sf"/>
</dbReference>
<organism evidence="12 14">
    <name type="scientific">Ooceraea biroi</name>
    <name type="common">Clonal raider ant</name>
    <name type="synonym">Cerapachys biroi</name>
    <dbReference type="NCBI Taxonomy" id="2015173"/>
    <lineage>
        <taxon>Eukaryota</taxon>
        <taxon>Metazoa</taxon>
        <taxon>Ecdysozoa</taxon>
        <taxon>Arthropoda</taxon>
        <taxon>Hexapoda</taxon>
        <taxon>Insecta</taxon>
        <taxon>Pterygota</taxon>
        <taxon>Neoptera</taxon>
        <taxon>Endopterygota</taxon>
        <taxon>Hymenoptera</taxon>
        <taxon>Apocrita</taxon>
        <taxon>Aculeata</taxon>
        <taxon>Formicoidea</taxon>
        <taxon>Formicidae</taxon>
        <taxon>Dorylinae</taxon>
        <taxon>Ooceraea</taxon>
    </lineage>
</organism>
<evidence type="ECO:0000256" key="1">
    <source>
        <dbReference type="ARBA" id="ARBA00004173"/>
    </source>
</evidence>